<evidence type="ECO:0000313" key="3">
    <source>
        <dbReference type="Proteomes" id="UP000807469"/>
    </source>
</evidence>
<dbReference type="AlphaFoldDB" id="A0A9P6CTT7"/>
<protein>
    <submittedName>
        <fullName evidence="2">Uncharacterized protein</fullName>
    </submittedName>
</protein>
<dbReference type="Proteomes" id="UP000807469">
    <property type="component" value="Unassembled WGS sequence"/>
</dbReference>
<gene>
    <name evidence="2" type="ORF">BDN70DRAFT_938179</name>
</gene>
<evidence type="ECO:0000256" key="1">
    <source>
        <dbReference type="SAM" id="MobiDB-lite"/>
    </source>
</evidence>
<proteinExistence type="predicted"/>
<evidence type="ECO:0000313" key="2">
    <source>
        <dbReference type="EMBL" id="KAF9472434.1"/>
    </source>
</evidence>
<comment type="caution">
    <text evidence="2">The sequence shown here is derived from an EMBL/GenBank/DDBJ whole genome shotgun (WGS) entry which is preliminary data.</text>
</comment>
<accession>A0A9P6CTT7</accession>
<reference evidence="2" key="1">
    <citation type="submission" date="2020-11" db="EMBL/GenBank/DDBJ databases">
        <authorList>
            <consortium name="DOE Joint Genome Institute"/>
            <person name="Ahrendt S."/>
            <person name="Riley R."/>
            <person name="Andreopoulos W."/>
            <person name="Labutti K."/>
            <person name="Pangilinan J."/>
            <person name="Ruiz-Duenas F.J."/>
            <person name="Barrasa J.M."/>
            <person name="Sanchez-Garcia M."/>
            <person name="Camarero S."/>
            <person name="Miyauchi S."/>
            <person name="Serrano A."/>
            <person name="Linde D."/>
            <person name="Babiker R."/>
            <person name="Drula E."/>
            <person name="Ayuso-Fernandez I."/>
            <person name="Pacheco R."/>
            <person name="Padilla G."/>
            <person name="Ferreira P."/>
            <person name="Barriuso J."/>
            <person name="Kellner H."/>
            <person name="Castanera R."/>
            <person name="Alfaro M."/>
            <person name="Ramirez L."/>
            <person name="Pisabarro A.G."/>
            <person name="Kuo A."/>
            <person name="Tritt A."/>
            <person name="Lipzen A."/>
            <person name="He G."/>
            <person name="Yan M."/>
            <person name="Ng V."/>
            <person name="Cullen D."/>
            <person name="Martin F."/>
            <person name="Rosso M.-N."/>
            <person name="Henrissat B."/>
            <person name="Hibbett D."/>
            <person name="Martinez A.T."/>
            <person name="Grigoriev I.V."/>
        </authorList>
    </citation>
    <scope>NUCLEOTIDE SEQUENCE</scope>
    <source>
        <strain evidence="2">CIRM-BRFM 674</strain>
    </source>
</reference>
<keyword evidence="3" id="KW-1185">Reference proteome</keyword>
<dbReference type="OrthoDB" id="73875at2759"/>
<organism evidence="2 3">
    <name type="scientific">Pholiota conissans</name>
    <dbReference type="NCBI Taxonomy" id="109636"/>
    <lineage>
        <taxon>Eukaryota</taxon>
        <taxon>Fungi</taxon>
        <taxon>Dikarya</taxon>
        <taxon>Basidiomycota</taxon>
        <taxon>Agaricomycotina</taxon>
        <taxon>Agaricomycetes</taxon>
        <taxon>Agaricomycetidae</taxon>
        <taxon>Agaricales</taxon>
        <taxon>Agaricineae</taxon>
        <taxon>Strophariaceae</taxon>
        <taxon>Pholiota</taxon>
    </lineage>
</organism>
<dbReference type="EMBL" id="MU155535">
    <property type="protein sequence ID" value="KAF9472434.1"/>
    <property type="molecule type" value="Genomic_DNA"/>
</dbReference>
<name>A0A9P6CTT7_9AGAR</name>
<feature type="region of interest" description="Disordered" evidence="1">
    <location>
        <begin position="46"/>
        <end position="65"/>
    </location>
</feature>
<sequence length="65" mass="6863">MDLCMMGSNLYLMIASRHLIRAAELKGFAMWETGGDSNDTLLDSIVNATQNGGPTSAPSPGSFQA</sequence>